<keyword evidence="2" id="KW-1185">Reference proteome</keyword>
<evidence type="ECO:0000313" key="2">
    <source>
        <dbReference type="Proteomes" id="UP000005713"/>
    </source>
</evidence>
<name>A3KA56_SAGS3</name>
<dbReference type="eggNOG" id="ENOG503306U">
    <property type="taxonomic scope" value="Bacteria"/>
</dbReference>
<evidence type="ECO:0008006" key="3">
    <source>
        <dbReference type="Google" id="ProtNLM"/>
    </source>
</evidence>
<dbReference type="OrthoDB" id="8452228at2"/>
<dbReference type="NCBIfam" id="TIGR02215">
    <property type="entry name" value="phage_chp_gp8"/>
    <property type="match status" value="1"/>
</dbReference>
<accession>A3KA56</accession>
<gene>
    <name evidence="1" type="ORF">SSE37_25363</name>
</gene>
<dbReference type="Proteomes" id="UP000005713">
    <property type="component" value="Unassembled WGS sequence"/>
</dbReference>
<organism evidence="1 2">
    <name type="scientific">Sagittula stellata (strain ATCC 700073 / DSM 11524 / E-37)</name>
    <dbReference type="NCBI Taxonomy" id="388399"/>
    <lineage>
        <taxon>Bacteria</taxon>
        <taxon>Pseudomonadati</taxon>
        <taxon>Pseudomonadota</taxon>
        <taxon>Alphaproteobacteria</taxon>
        <taxon>Rhodobacterales</taxon>
        <taxon>Roseobacteraceae</taxon>
        <taxon>Sagittula</taxon>
    </lineage>
</organism>
<dbReference type="Gene3D" id="1.10.3230.30">
    <property type="entry name" value="Phage gp6-like head-tail connector protein"/>
    <property type="match status" value="1"/>
</dbReference>
<dbReference type="AlphaFoldDB" id="A3KA56"/>
<dbReference type="EMBL" id="AAYA01000020">
    <property type="protein sequence ID" value="EBA05999.1"/>
    <property type="molecule type" value="Genomic_DNA"/>
</dbReference>
<protein>
    <recommendedName>
        <fullName evidence="3">Phage gp6-like head-tail connector protein</fullName>
    </recommendedName>
</protein>
<evidence type="ECO:0000313" key="1">
    <source>
        <dbReference type="EMBL" id="EBA05999.1"/>
    </source>
</evidence>
<sequence length="195" mass="20632">MRLTRTADPAVLPVAVADVKAYLRILHADEDETIELMIGAAVDYLDGPTGILGRPIISQTWEVALAEWPTADLPLPLSPVSSAAVSYDDAEGVDQALSSDAWDVSPLASLGTNAARPVFAFRSDTERPVLADTPFPVRISLTGGAADADAVLQGVKTLVIMLAGYWFESKPTGSPSLADLPPAICAMMARYRVPL</sequence>
<proteinExistence type="predicted"/>
<dbReference type="CDD" id="cd08054">
    <property type="entry name" value="gp6"/>
    <property type="match status" value="1"/>
</dbReference>
<dbReference type="InterPro" id="IPR011738">
    <property type="entry name" value="Phage_CHP"/>
</dbReference>
<comment type="caution">
    <text evidence="1">The sequence shown here is derived from an EMBL/GenBank/DDBJ whole genome shotgun (WGS) entry which is preliminary data.</text>
</comment>
<reference evidence="1 2" key="1">
    <citation type="submission" date="2006-06" db="EMBL/GenBank/DDBJ databases">
        <authorList>
            <person name="Moran M.A."/>
            <person name="Ferriera S."/>
            <person name="Johnson J."/>
            <person name="Kravitz S."/>
            <person name="Beeson K."/>
            <person name="Sutton G."/>
            <person name="Rogers Y.-H."/>
            <person name="Friedman R."/>
            <person name="Frazier M."/>
            <person name="Venter J.C."/>
        </authorList>
    </citation>
    <scope>NUCLEOTIDE SEQUENCE [LARGE SCALE GENOMIC DNA]</scope>
    <source>
        <strain evidence="1 2">E-37</strain>
    </source>
</reference>
<dbReference type="RefSeq" id="WP_005863455.1">
    <property type="nucleotide sequence ID" value="NZ_AAYA01000020.1"/>
</dbReference>